<dbReference type="Proteomes" id="UP000260680">
    <property type="component" value="Unassembled WGS sequence"/>
</dbReference>
<evidence type="ECO:0000259" key="2">
    <source>
        <dbReference type="Pfam" id="PF03008"/>
    </source>
</evidence>
<dbReference type="InterPro" id="IPR027417">
    <property type="entry name" value="P-loop_NTPase"/>
</dbReference>
<evidence type="ECO:0000313" key="3">
    <source>
        <dbReference type="EMBL" id="RFZ77650.1"/>
    </source>
</evidence>
<dbReference type="SUPFAM" id="SSF52980">
    <property type="entry name" value="Restriction endonuclease-like"/>
    <property type="match status" value="1"/>
</dbReference>
<dbReference type="Gene3D" id="3.40.50.300">
    <property type="entry name" value="P-loop containing nucleotide triphosphate hydrolases"/>
    <property type="match status" value="1"/>
</dbReference>
<reference evidence="3 4" key="1">
    <citation type="submission" date="2018-07" db="EMBL/GenBank/DDBJ databases">
        <title>New species, Clostridium PI-S10-A1B.</title>
        <authorList>
            <person name="Krishna G."/>
            <person name="Summeta K."/>
            <person name="Shikha S."/>
            <person name="Prabhu P.B."/>
            <person name="Suresh K."/>
        </authorList>
    </citation>
    <scope>NUCLEOTIDE SEQUENCE [LARGE SCALE GENOMIC DNA]</scope>
    <source>
        <strain evidence="3 4">PI-S10-A1B</strain>
    </source>
</reference>
<dbReference type="AlphaFoldDB" id="A0A3E2N9Q6"/>
<evidence type="ECO:0000313" key="4">
    <source>
        <dbReference type="Proteomes" id="UP000260680"/>
    </source>
</evidence>
<dbReference type="InterPro" id="IPR011579">
    <property type="entry name" value="ATPase_dom"/>
</dbReference>
<comment type="caution">
    <text evidence="3">The sequence shown here is derived from an EMBL/GenBank/DDBJ whole genome shotgun (WGS) entry which is preliminary data.</text>
</comment>
<evidence type="ECO:0000259" key="1">
    <source>
        <dbReference type="Pfam" id="PF01637"/>
    </source>
</evidence>
<dbReference type="PANTHER" id="PTHR34704:SF1">
    <property type="entry name" value="ATPASE"/>
    <property type="match status" value="1"/>
</dbReference>
<name>A0A3E2N9Q6_9FIRM</name>
<protein>
    <submittedName>
        <fullName evidence="3">ATP-binding protein</fullName>
    </submittedName>
</protein>
<organism evidence="3 4">
    <name type="scientific">Lacrimispora amygdalina</name>
    <dbReference type="NCBI Taxonomy" id="253257"/>
    <lineage>
        <taxon>Bacteria</taxon>
        <taxon>Bacillati</taxon>
        <taxon>Bacillota</taxon>
        <taxon>Clostridia</taxon>
        <taxon>Lachnospirales</taxon>
        <taxon>Lachnospiraceae</taxon>
        <taxon>Lacrimispora</taxon>
    </lineage>
</organism>
<dbReference type="PANTHER" id="PTHR34704">
    <property type="entry name" value="ATPASE"/>
    <property type="match status" value="1"/>
</dbReference>
<keyword evidence="3" id="KW-0067">ATP-binding</keyword>
<gene>
    <name evidence="3" type="ORF">DS742_17330</name>
</gene>
<dbReference type="InterPro" id="IPR011335">
    <property type="entry name" value="Restrct_endonuc-II-like"/>
</dbReference>
<feature type="domain" description="DUF234" evidence="2">
    <location>
        <begin position="316"/>
        <end position="407"/>
    </location>
</feature>
<proteinExistence type="predicted"/>
<feature type="domain" description="ATPase" evidence="1">
    <location>
        <begin position="4"/>
        <end position="206"/>
    </location>
</feature>
<dbReference type="EMBL" id="QOHO01000057">
    <property type="protein sequence ID" value="RFZ77650.1"/>
    <property type="molecule type" value="Genomic_DNA"/>
</dbReference>
<dbReference type="OrthoDB" id="9813134at2"/>
<dbReference type="Pfam" id="PF03008">
    <property type="entry name" value="DUF234"/>
    <property type="match status" value="1"/>
</dbReference>
<dbReference type="InterPro" id="IPR004256">
    <property type="entry name" value="DUF234"/>
</dbReference>
<dbReference type="SUPFAM" id="SSF52540">
    <property type="entry name" value="P-loop containing nucleoside triphosphate hydrolases"/>
    <property type="match status" value="1"/>
</dbReference>
<dbReference type="GO" id="GO:0005524">
    <property type="term" value="F:ATP binding"/>
    <property type="evidence" value="ECO:0007669"/>
    <property type="project" value="UniProtKB-KW"/>
</dbReference>
<accession>A0A3E2N9Q6</accession>
<dbReference type="Pfam" id="PF01637">
    <property type="entry name" value="ATPase_2"/>
    <property type="match status" value="1"/>
</dbReference>
<keyword evidence="3" id="KW-0547">Nucleotide-binding</keyword>
<sequence length="470" mass="53982">MLQFVDREQEMETLQKEYRRKGASLVILYGRRRVGKTTLLSEFIKDKKALFFLASEESEAQNRVAFKNRVAEFIDSDLLRAANISSWDAIFKAIMDAPLPSKPVIVIDEFQYIGKSNPAFPSVFQRIWEEQLKNRNVMVILCGSLISMMVSQTLAYGSPLYGRRTAQMRLSPIPFRYYHAFFPDASEHKLIDMYAVTGGVPKYIESFLGRDDIYQAIQECILDRSSYLYDEPSFLLQQEVTEIGSYFSLIKAIAAGNSKLSAISSVLEVKATSMTKYLKTLIDLDIIEREVPVTEEVPEKSKKGLYKIKDNYIRFWFAFIYPNQSLIESGNGQIVMQKIKNSFVSNHAAFVYEDICREKMWDMNAADRWPFHFSKIGRYWSGDTEIDVAALDPEGGNLILGECKYWKEPVGANVLRELEAKAASVPWRKDSRKLWYVLFSVNGFTDELREQAKNRDDIILEDSSDSGSCW</sequence>